<keyword evidence="2" id="KW-1133">Transmembrane helix</keyword>
<evidence type="ECO:0008006" key="5">
    <source>
        <dbReference type="Google" id="ProtNLM"/>
    </source>
</evidence>
<evidence type="ECO:0000313" key="4">
    <source>
        <dbReference type="Proteomes" id="UP000074247"/>
    </source>
</evidence>
<keyword evidence="2" id="KW-0472">Membrane</keyword>
<feature type="region of interest" description="Disordered" evidence="1">
    <location>
        <begin position="59"/>
        <end position="80"/>
    </location>
</feature>
<evidence type="ECO:0000256" key="1">
    <source>
        <dbReference type="SAM" id="MobiDB-lite"/>
    </source>
</evidence>
<evidence type="ECO:0000313" key="3">
    <source>
        <dbReference type="EMBL" id="KYF46619.1"/>
    </source>
</evidence>
<protein>
    <recommendedName>
        <fullName evidence="5">Transmembrane protein</fullName>
    </recommendedName>
</protein>
<gene>
    <name evidence="3" type="ORF">TGARI_366590</name>
</gene>
<dbReference type="Proteomes" id="UP000074247">
    <property type="component" value="Unassembled WGS sequence"/>
</dbReference>
<name>A0A139Y6A8_TOXGO</name>
<sequence length="139" mass="14901">MNCSEPDPTVDTPRAFLTLVEAASQAAGLINERLQDMPLEEMPGKDFSGELAEEIAVSVARRPHSGSSATRSQKTHSRRGNKKLFTGVIGAVLLAALATAGLLGYANLTKEKVPEEVQDLVKAVKVGQEKKLEQQTSKT</sequence>
<keyword evidence="2" id="KW-0812">Transmembrane</keyword>
<evidence type="ECO:0000256" key="2">
    <source>
        <dbReference type="SAM" id="Phobius"/>
    </source>
</evidence>
<dbReference type="EMBL" id="AGQS02003763">
    <property type="protein sequence ID" value="KYF46619.1"/>
    <property type="molecule type" value="Genomic_DNA"/>
</dbReference>
<comment type="caution">
    <text evidence="3">The sequence shown here is derived from an EMBL/GenBank/DDBJ whole genome shotgun (WGS) entry which is preliminary data.</text>
</comment>
<proteinExistence type="predicted"/>
<dbReference type="AlphaFoldDB" id="A0A139Y6A8"/>
<dbReference type="VEuPathDB" id="ToxoDB:TGARI_366590"/>
<reference evidence="3 4" key="1">
    <citation type="journal article" date="2016" name="Nat. Commun.">
        <title>Local admixture of amplified and diversified secreted pathogenesis determinants shapes mosaic Toxoplasma gondii genomes.</title>
        <authorList>
            <person name="Lorenzi H."/>
            <person name="Khan A."/>
            <person name="Behnke M.S."/>
            <person name="Namasivayam S."/>
            <person name="Swapna L.S."/>
            <person name="Hadjithomas M."/>
            <person name="Karamycheva S."/>
            <person name="Pinney D."/>
            <person name="Brunk B.P."/>
            <person name="Ajioka J.W."/>
            <person name="Ajzenberg D."/>
            <person name="Boothroyd J.C."/>
            <person name="Boyle J.P."/>
            <person name="Darde M.L."/>
            <person name="Diaz-Miranda M.A."/>
            <person name="Dubey J.P."/>
            <person name="Fritz H.M."/>
            <person name="Gennari S.M."/>
            <person name="Gregory B.D."/>
            <person name="Kim K."/>
            <person name="Saeij J.P."/>
            <person name="Su C."/>
            <person name="White M.W."/>
            <person name="Zhu X.Q."/>
            <person name="Howe D.K."/>
            <person name="Rosenthal B.M."/>
            <person name="Grigg M.E."/>
            <person name="Parkinson J."/>
            <person name="Liu L."/>
            <person name="Kissinger J.C."/>
            <person name="Roos D.S."/>
            <person name="Sibley L.D."/>
        </authorList>
    </citation>
    <scope>NUCLEOTIDE SEQUENCE [LARGE SCALE GENOMIC DNA]</scope>
    <source>
        <strain evidence="3 4">ARI</strain>
    </source>
</reference>
<feature type="transmembrane region" description="Helical" evidence="2">
    <location>
        <begin position="84"/>
        <end position="106"/>
    </location>
</feature>
<accession>A0A139Y6A8</accession>
<organism evidence="3 4">
    <name type="scientific">Toxoplasma gondii ARI</name>
    <dbReference type="NCBI Taxonomy" id="1074872"/>
    <lineage>
        <taxon>Eukaryota</taxon>
        <taxon>Sar</taxon>
        <taxon>Alveolata</taxon>
        <taxon>Apicomplexa</taxon>
        <taxon>Conoidasida</taxon>
        <taxon>Coccidia</taxon>
        <taxon>Eucoccidiorida</taxon>
        <taxon>Eimeriorina</taxon>
        <taxon>Sarcocystidae</taxon>
        <taxon>Toxoplasma</taxon>
    </lineage>
</organism>